<sequence length="100" mass="11832">VYSSIWNADDWATQGGRVKTDWRLAPFVASYRNFSLSGCIWSRFTRRTLCTPEDMDSMPVMKAELDRKSRTAMKKLQKRHMVYDYCRDKWRFPKGPAPEC</sequence>
<feature type="non-terminal residue" evidence="2">
    <location>
        <position position="1"/>
    </location>
</feature>
<dbReference type="GO" id="GO:0044042">
    <property type="term" value="P:glucan metabolic process"/>
    <property type="evidence" value="ECO:0007669"/>
    <property type="project" value="InterPro"/>
</dbReference>
<evidence type="ECO:0000313" key="3">
    <source>
        <dbReference type="Proteomes" id="UP000015453"/>
    </source>
</evidence>
<dbReference type="GO" id="GO:0004553">
    <property type="term" value="F:hydrolase activity, hydrolyzing O-glycosyl compounds"/>
    <property type="evidence" value="ECO:0007669"/>
    <property type="project" value="InterPro"/>
</dbReference>
<dbReference type="InterPro" id="IPR044791">
    <property type="entry name" value="Beta-glucanase/XTH"/>
</dbReference>
<name>S8DM07_9LAMI</name>
<proteinExistence type="predicted"/>
<dbReference type="InterPro" id="IPR013320">
    <property type="entry name" value="ConA-like_dom_sf"/>
</dbReference>
<dbReference type="EMBL" id="AUSU01007401">
    <property type="protein sequence ID" value="EPS60647.1"/>
    <property type="molecule type" value="Genomic_DNA"/>
</dbReference>
<organism evidence="2 3">
    <name type="scientific">Genlisea aurea</name>
    <dbReference type="NCBI Taxonomy" id="192259"/>
    <lineage>
        <taxon>Eukaryota</taxon>
        <taxon>Viridiplantae</taxon>
        <taxon>Streptophyta</taxon>
        <taxon>Embryophyta</taxon>
        <taxon>Tracheophyta</taxon>
        <taxon>Spermatophyta</taxon>
        <taxon>Magnoliopsida</taxon>
        <taxon>eudicotyledons</taxon>
        <taxon>Gunneridae</taxon>
        <taxon>Pentapetalae</taxon>
        <taxon>asterids</taxon>
        <taxon>lamiids</taxon>
        <taxon>Lamiales</taxon>
        <taxon>Lentibulariaceae</taxon>
        <taxon>Genlisea</taxon>
    </lineage>
</organism>
<dbReference type="OrthoDB" id="903293at2759"/>
<dbReference type="Gene3D" id="2.60.120.200">
    <property type="match status" value="1"/>
</dbReference>
<feature type="domain" description="Xyloglucan endo-transglycosylase C-terminal" evidence="1">
    <location>
        <begin position="61"/>
        <end position="100"/>
    </location>
</feature>
<dbReference type="AlphaFoldDB" id="S8DM07"/>
<evidence type="ECO:0000259" key="1">
    <source>
        <dbReference type="Pfam" id="PF06955"/>
    </source>
</evidence>
<dbReference type="PANTHER" id="PTHR31062">
    <property type="entry name" value="XYLOGLUCAN ENDOTRANSGLUCOSYLASE/HYDROLASE PROTEIN 8-RELATED"/>
    <property type="match status" value="1"/>
</dbReference>
<accession>S8DM07</accession>
<dbReference type="GO" id="GO:0016762">
    <property type="term" value="F:xyloglucan:xyloglucosyl transferase activity"/>
    <property type="evidence" value="ECO:0007669"/>
    <property type="project" value="InterPro"/>
</dbReference>
<dbReference type="Proteomes" id="UP000015453">
    <property type="component" value="Unassembled WGS sequence"/>
</dbReference>
<feature type="non-terminal residue" evidence="2">
    <location>
        <position position="100"/>
    </location>
</feature>
<evidence type="ECO:0000313" key="2">
    <source>
        <dbReference type="EMBL" id="EPS60647.1"/>
    </source>
</evidence>
<dbReference type="GO" id="GO:0048046">
    <property type="term" value="C:apoplast"/>
    <property type="evidence" value="ECO:0007669"/>
    <property type="project" value="InterPro"/>
</dbReference>
<keyword evidence="3" id="KW-1185">Reference proteome</keyword>
<dbReference type="InterPro" id="IPR010713">
    <property type="entry name" value="XET_C"/>
</dbReference>
<gene>
    <name evidence="2" type="ORF">M569_14156</name>
</gene>
<reference evidence="2 3" key="1">
    <citation type="journal article" date="2013" name="BMC Genomics">
        <title>The miniature genome of a carnivorous plant Genlisea aurea contains a low number of genes and short non-coding sequences.</title>
        <authorList>
            <person name="Leushkin E.V."/>
            <person name="Sutormin R.A."/>
            <person name="Nabieva E.R."/>
            <person name="Penin A.A."/>
            <person name="Kondrashov A.S."/>
            <person name="Logacheva M.D."/>
        </authorList>
    </citation>
    <scope>NUCLEOTIDE SEQUENCE [LARGE SCALE GENOMIC DNA]</scope>
</reference>
<dbReference type="Pfam" id="PF06955">
    <property type="entry name" value="XET_C"/>
    <property type="match status" value="1"/>
</dbReference>
<dbReference type="SUPFAM" id="SSF49899">
    <property type="entry name" value="Concanavalin A-like lectins/glucanases"/>
    <property type="match status" value="1"/>
</dbReference>
<comment type="caution">
    <text evidence="2">The sequence shown here is derived from an EMBL/GenBank/DDBJ whole genome shotgun (WGS) entry which is preliminary data.</text>
</comment>
<protein>
    <recommendedName>
        <fullName evidence="1">Xyloglucan endo-transglycosylase C-terminal domain-containing protein</fullName>
    </recommendedName>
</protein>